<proteinExistence type="predicted"/>
<dbReference type="Proteomes" id="UP000823775">
    <property type="component" value="Unassembled WGS sequence"/>
</dbReference>
<feature type="compositionally biased region" description="Polar residues" evidence="1">
    <location>
        <begin position="91"/>
        <end position="101"/>
    </location>
</feature>
<comment type="caution">
    <text evidence="2">The sequence shown here is derived from an EMBL/GenBank/DDBJ whole genome shotgun (WGS) entry which is preliminary data.</text>
</comment>
<feature type="region of interest" description="Disordered" evidence="1">
    <location>
        <begin position="85"/>
        <end position="107"/>
    </location>
</feature>
<name>A0ABS8WVU6_DATST</name>
<evidence type="ECO:0000313" key="3">
    <source>
        <dbReference type="Proteomes" id="UP000823775"/>
    </source>
</evidence>
<evidence type="ECO:0000256" key="1">
    <source>
        <dbReference type="SAM" id="MobiDB-lite"/>
    </source>
</evidence>
<accession>A0ABS8WVU6</accession>
<sequence length="107" mass="11617">MGQPNDDSPLESSSKYSDSDKANGGGDNPQSTNSKTSTKRLREEGKAQKDWHVSNGVPKPNLRESIALLGPEFFAAYGAHLEVSRKRPKSQQEAIDDSQQGLGLGCW</sequence>
<gene>
    <name evidence="2" type="ORF">HAX54_003013</name>
</gene>
<feature type="region of interest" description="Disordered" evidence="1">
    <location>
        <begin position="1"/>
        <end position="60"/>
    </location>
</feature>
<protein>
    <submittedName>
        <fullName evidence="2">Uncharacterized protein</fullName>
    </submittedName>
</protein>
<evidence type="ECO:0000313" key="2">
    <source>
        <dbReference type="EMBL" id="MCE3215624.1"/>
    </source>
</evidence>
<organism evidence="2 3">
    <name type="scientific">Datura stramonium</name>
    <name type="common">Jimsonweed</name>
    <name type="synonym">Common thornapple</name>
    <dbReference type="NCBI Taxonomy" id="4076"/>
    <lineage>
        <taxon>Eukaryota</taxon>
        <taxon>Viridiplantae</taxon>
        <taxon>Streptophyta</taxon>
        <taxon>Embryophyta</taxon>
        <taxon>Tracheophyta</taxon>
        <taxon>Spermatophyta</taxon>
        <taxon>Magnoliopsida</taxon>
        <taxon>eudicotyledons</taxon>
        <taxon>Gunneridae</taxon>
        <taxon>Pentapetalae</taxon>
        <taxon>asterids</taxon>
        <taxon>lamiids</taxon>
        <taxon>Solanales</taxon>
        <taxon>Solanaceae</taxon>
        <taxon>Solanoideae</taxon>
        <taxon>Datureae</taxon>
        <taxon>Datura</taxon>
    </lineage>
</organism>
<reference evidence="2 3" key="1">
    <citation type="journal article" date="2021" name="BMC Genomics">
        <title>Datura genome reveals duplications of psychoactive alkaloid biosynthetic genes and high mutation rate following tissue culture.</title>
        <authorList>
            <person name="Rajewski A."/>
            <person name="Carter-House D."/>
            <person name="Stajich J."/>
            <person name="Litt A."/>
        </authorList>
    </citation>
    <scope>NUCLEOTIDE SEQUENCE [LARGE SCALE GENOMIC DNA]</scope>
    <source>
        <strain evidence="2">AR-01</strain>
    </source>
</reference>
<keyword evidence="3" id="KW-1185">Reference proteome</keyword>
<dbReference type="EMBL" id="JACEIK010011351">
    <property type="protein sequence ID" value="MCE3215624.1"/>
    <property type="molecule type" value="Genomic_DNA"/>
</dbReference>
<feature type="compositionally biased region" description="Basic and acidic residues" evidence="1">
    <location>
        <begin position="40"/>
        <end position="52"/>
    </location>
</feature>